<feature type="repeat" description="PPR" evidence="2">
    <location>
        <begin position="174"/>
        <end position="204"/>
    </location>
</feature>
<evidence type="ECO:0000256" key="1">
    <source>
        <dbReference type="ARBA" id="ARBA00022737"/>
    </source>
</evidence>
<dbReference type="GO" id="GO:0009451">
    <property type="term" value="P:RNA modification"/>
    <property type="evidence" value="ECO:0007669"/>
    <property type="project" value="InterPro"/>
</dbReference>
<organism evidence="3">
    <name type="scientific">Anthurium amnicola</name>
    <dbReference type="NCBI Taxonomy" id="1678845"/>
    <lineage>
        <taxon>Eukaryota</taxon>
        <taxon>Viridiplantae</taxon>
        <taxon>Streptophyta</taxon>
        <taxon>Embryophyta</taxon>
        <taxon>Tracheophyta</taxon>
        <taxon>Spermatophyta</taxon>
        <taxon>Magnoliopsida</taxon>
        <taxon>Liliopsida</taxon>
        <taxon>Araceae</taxon>
        <taxon>Pothoideae</taxon>
        <taxon>Potheae</taxon>
        <taxon>Anthurium</taxon>
    </lineage>
</organism>
<dbReference type="AlphaFoldDB" id="A0A1D1Y5Q5"/>
<dbReference type="InterPro" id="IPR046848">
    <property type="entry name" value="E_motif"/>
</dbReference>
<dbReference type="Pfam" id="PF01535">
    <property type="entry name" value="PPR"/>
    <property type="match status" value="5"/>
</dbReference>
<keyword evidence="1" id="KW-0677">Repeat</keyword>
<reference evidence="3" key="1">
    <citation type="submission" date="2015-07" db="EMBL/GenBank/DDBJ databases">
        <title>Transcriptome Assembly of Anthurium amnicola.</title>
        <authorList>
            <person name="Suzuki J."/>
        </authorList>
    </citation>
    <scope>NUCLEOTIDE SEQUENCE</scope>
</reference>
<evidence type="ECO:0000313" key="3">
    <source>
        <dbReference type="EMBL" id="JAT49964.1"/>
    </source>
</evidence>
<evidence type="ECO:0000256" key="2">
    <source>
        <dbReference type="PROSITE-ProRule" id="PRU00708"/>
    </source>
</evidence>
<dbReference type="EMBL" id="GDJX01017972">
    <property type="protein sequence ID" value="JAT49964.1"/>
    <property type="molecule type" value="Transcribed_RNA"/>
</dbReference>
<dbReference type="NCBIfam" id="TIGR00756">
    <property type="entry name" value="PPR"/>
    <property type="match status" value="4"/>
</dbReference>
<feature type="non-terminal residue" evidence="3">
    <location>
        <position position="1"/>
    </location>
</feature>
<dbReference type="InterPro" id="IPR011990">
    <property type="entry name" value="TPR-like_helical_dom_sf"/>
</dbReference>
<sequence>WLSHQPKMVGGCKRFDFSLAAGASSDVWMRSFHARGPPVHRVVLITGRRFSQHTHSHHPFDETPRRDTTARLVAHVRAGDSESGLLLFRRMHRDAAPLDAYSLTPALTACSALPPVGGFPVGRQLHALGVKTGSLSGRVARTALLDMYAKCGPGGERPDDAALVFDEMESADRDAVAWNALLSCLVRHGRAAEAVAKFKSMTTLDGGIEATGFTLATLLKACGSLEARRQGEQVHASLVVAGARDSVVLATALVVFYSDCGLIDRAVRVFDDMGCGKDAAAYGALIDGCVRNGRHGEGFAMLREMQTNASALTTALSACSETWNLQYGKQIHGVAIRRGVMIRSSTVLCNALLDMYAKCGALGSARWVFDRMDEKTVVSWTSMIDAYGRHGRGAEAVRLFGEMEGGGGAAPNAATLLSVLSACGHAGLVEEGRQCWASMEERHGVHPGPEHYACFVDLLGRAGQMEEAWDVWKAGMNGCGSGGLCAAMLNACAACMDVERGVVVAERLLEVEADKPGMYVLVSNFYAKVGMWEKVGELRRVMKHKGLSKQGGSSCL</sequence>
<feature type="repeat" description="PPR" evidence="2">
    <location>
        <begin position="345"/>
        <end position="375"/>
    </location>
</feature>
<feature type="repeat" description="PPR" evidence="2">
    <location>
        <begin position="376"/>
        <end position="410"/>
    </location>
</feature>
<proteinExistence type="predicted"/>
<dbReference type="PROSITE" id="PS51375">
    <property type="entry name" value="PPR"/>
    <property type="match status" value="4"/>
</dbReference>
<dbReference type="Gene3D" id="1.25.40.10">
    <property type="entry name" value="Tetratricopeptide repeat domain"/>
    <property type="match status" value="4"/>
</dbReference>
<dbReference type="PANTHER" id="PTHR47926:SF500">
    <property type="entry name" value="REPEAT-CONTAINING PROTEIN, PUTATIVE-RELATED"/>
    <property type="match status" value="1"/>
</dbReference>
<dbReference type="GO" id="GO:0003723">
    <property type="term" value="F:RNA binding"/>
    <property type="evidence" value="ECO:0007669"/>
    <property type="project" value="InterPro"/>
</dbReference>
<dbReference type="Pfam" id="PF20431">
    <property type="entry name" value="E_motif"/>
    <property type="match status" value="1"/>
</dbReference>
<dbReference type="InterPro" id="IPR002885">
    <property type="entry name" value="PPR_rpt"/>
</dbReference>
<dbReference type="InterPro" id="IPR046960">
    <property type="entry name" value="PPR_At4g14850-like_plant"/>
</dbReference>
<dbReference type="PANTHER" id="PTHR47926">
    <property type="entry name" value="PENTATRICOPEPTIDE REPEAT-CONTAINING PROTEIN"/>
    <property type="match status" value="1"/>
</dbReference>
<name>A0A1D1Y5Q5_9ARAE</name>
<gene>
    <name evidence="3" type="primary">PCMP-E38</name>
    <name evidence="3" type="ORF">g.107584</name>
</gene>
<accession>A0A1D1Y5Q5</accession>
<dbReference type="FunFam" id="1.25.40.10:FF:000090">
    <property type="entry name" value="Pentatricopeptide repeat-containing protein, chloroplastic"/>
    <property type="match status" value="1"/>
</dbReference>
<protein>
    <submittedName>
        <fullName evidence="3">Pentatricopeptide repeat-containing protein At5g66500, mitochondrial</fullName>
    </submittedName>
</protein>
<feature type="repeat" description="PPR" evidence="2">
    <location>
        <begin position="278"/>
        <end position="312"/>
    </location>
</feature>